<dbReference type="PANTHER" id="PTHR10868:SF1">
    <property type="entry name" value="SIGMA NON-OPIOID INTRACELLULAR RECEPTOR 1"/>
    <property type="match status" value="1"/>
</dbReference>
<evidence type="ECO:0000256" key="8">
    <source>
        <dbReference type="ARBA" id="ARBA00022989"/>
    </source>
</evidence>
<evidence type="ECO:0000313" key="12">
    <source>
        <dbReference type="EMBL" id="CAH1782483.1"/>
    </source>
</evidence>
<evidence type="ECO:0000256" key="3">
    <source>
        <dbReference type="ARBA" id="ARBA00004649"/>
    </source>
</evidence>
<evidence type="ECO:0000256" key="11">
    <source>
        <dbReference type="RuleBase" id="RU368083"/>
    </source>
</evidence>
<reference evidence="12" key="1">
    <citation type="submission" date="2022-03" db="EMBL/GenBank/DDBJ databases">
        <authorList>
            <person name="Martin C."/>
        </authorList>
    </citation>
    <scope>NUCLEOTIDE SEQUENCE</scope>
</reference>
<evidence type="ECO:0000256" key="10">
    <source>
        <dbReference type="ARBA" id="ARBA00033467"/>
    </source>
</evidence>
<organism evidence="12 13">
    <name type="scientific">Owenia fusiformis</name>
    <name type="common">Polychaete worm</name>
    <dbReference type="NCBI Taxonomy" id="6347"/>
    <lineage>
        <taxon>Eukaryota</taxon>
        <taxon>Metazoa</taxon>
        <taxon>Spiralia</taxon>
        <taxon>Lophotrochozoa</taxon>
        <taxon>Annelida</taxon>
        <taxon>Polychaeta</taxon>
        <taxon>Sedentaria</taxon>
        <taxon>Canalipalpata</taxon>
        <taxon>Sabellida</taxon>
        <taxon>Oweniida</taxon>
        <taxon>Oweniidae</taxon>
        <taxon>Owenia</taxon>
    </lineage>
</organism>
<evidence type="ECO:0000313" key="13">
    <source>
        <dbReference type="Proteomes" id="UP000749559"/>
    </source>
</evidence>
<dbReference type="GO" id="GO:0005640">
    <property type="term" value="C:nuclear outer membrane"/>
    <property type="evidence" value="ECO:0007669"/>
    <property type="project" value="UniProtKB-SubCell"/>
</dbReference>
<evidence type="ECO:0000256" key="6">
    <source>
        <dbReference type="ARBA" id="ARBA00022692"/>
    </source>
</evidence>
<comment type="similarity">
    <text evidence="4 11">Belongs to the ERG2 family.</text>
</comment>
<sequence length="218" mass="24783">MPKGRVTKNFKETQQEKQTDAIHSLARKYAGQEHGAAFEEIHTKLFQAYPGHILPKDDLQWVFVNAGGWMGSMCLLHASLTEYVLFFGTAIDTSGHSGRYWANISDTIITGSFTQWEEGKINSRTFGPGDTIVHSWGEATGVFFKKGTWMVEYGRGFIPSTMGFALSDTIFGTQDFLTLYYTFRIYAKALLLEANIYNHYTETKLYMTETVDWIVDHI</sequence>
<dbReference type="Proteomes" id="UP000749559">
    <property type="component" value="Unassembled WGS sequence"/>
</dbReference>
<evidence type="ECO:0000256" key="1">
    <source>
        <dbReference type="ARBA" id="ARBA00004540"/>
    </source>
</evidence>
<evidence type="ECO:0000256" key="7">
    <source>
        <dbReference type="ARBA" id="ARBA00022824"/>
    </source>
</evidence>
<accession>A0A8S4NNI7</accession>
<keyword evidence="6" id="KW-0812">Transmembrane</keyword>
<evidence type="ECO:0000256" key="9">
    <source>
        <dbReference type="ARBA" id="ARBA00023136"/>
    </source>
</evidence>
<keyword evidence="13" id="KW-1185">Reference proteome</keyword>
<dbReference type="EMBL" id="CAIIXF020000005">
    <property type="protein sequence ID" value="CAH1782483.1"/>
    <property type="molecule type" value="Genomic_DNA"/>
</dbReference>
<comment type="subcellular location">
    <subcellularLocation>
        <location evidence="2">Endoplasmic reticulum membrane</location>
    </subcellularLocation>
    <subcellularLocation>
        <location evidence="1">Nucleus inner membrane</location>
    </subcellularLocation>
    <subcellularLocation>
        <location evidence="3">Nucleus outer membrane</location>
    </subcellularLocation>
</comment>
<dbReference type="InterPro" id="IPR006716">
    <property type="entry name" value="ERG2_sigma1_rcpt-like"/>
</dbReference>
<protein>
    <recommendedName>
        <fullName evidence="5">Sigma non-opioid intracellular receptor 1</fullName>
    </recommendedName>
    <alternativeName>
        <fullName evidence="10">Sigma 1-type opioid receptor</fullName>
    </alternativeName>
</protein>
<comment type="caution">
    <text evidence="12">The sequence shown here is derived from an EMBL/GenBank/DDBJ whole genome shotgun (WGS) entry which is preliminary data.</text>
</comment>
<dbReference type="AlphaFoldDB" id="A0A8S4NNI7"/>
<dbReference type="PANTHER" id="PTHR10868">
    <property type="entry name" value="SIGMA 1-TYPE OPIOID RECEPTOR-RELATED"/>
    <property type="match status" value="1"/>
</dbReference>
<dbReference type="Pfam" id="PF04622">
    <property type="entry name" value="ERG2_Sigma1R"/>
    <property type="match status" value="1"/>
</dbReference>
<evidence type="ECO:0000256" key="5">
    <source>
        <dbReference type="ARBA" id="ARBA00020208"/>
    </source>
</evidence>
<dbReference type="GO" id="GO:0005789">
    <property type="term" value="C:endoplasmic reticulum membrane"/>
    <property type="evidence" value="ECO:0007669"/>
    <property type="project" value="UniProtKB-SubCell"/>
</dbReference>
<evidence type="ECO:0000256" key="2">
    <source>
        <dbReference type="ARBA" id="ARBA00004586"/>
    </source>
</evidence>
<name>A0A8S4NNI7_OWEFU</name>
<proteinExistence type="inferred from homology"/>
<gene>
    <name evidence="12" type="ORF">OFUS_LOCUS8928</name>
</gene>
<dbReference type="GO" id="GO:0005637">
    <property type="term" value="C:nuclear inner membrane"/>
    <property type="evidence" value="ECO:0007669"/>
    <property type="project" value="UniProtKB-SubCell"/>
</dbReference>
<keyword evidence="8" id="KW-1133">Transmembrane helix</keyword>
<evidence type="ECO:0000256" key="4">
    <source>
        <dbReference type="ARBA" id="ARBA00007141"/>
    </source>
</evidence>
<keyword evidence="9" id="KW-0472">Membrane</keyword>
<keyword evidence="7" id="KW-0256">Endoplasmic reticulum</keyword>
<dbReference type="OrthoDB" id="347124at2759"/>